<feature type="region of interest" description="Disordered" evidence="5">
    <location>
        <begin position="1744"/>
        <end position="1785"/>
    </location>
</feature>
<dbReference type="PANTHER" id="PTHR24189:SF50">
    <property type="entry name" value="ANKYRIN REPEAT AND SOCS BOX PROTEIN 2"/>
    <property type="match status" value="1"/>
</dbReference>
<dbReference type="EMBL" id="GG662588">
    <property type="protein sequence ID" value="EAR84760.1"/>
    <property type="molecule type" value="Genomic_DNA"/>
</dbReference>
<feature type="region of interest" description="Disordered" evidence="5">
    <location>
        <begin position="960"/>
        <end position="1023"/>
    </location>
</feature>
<dbReference type="OrthoDB" id="310270at2759"/>
<dbReference type="Gene3D" id="1.25.40.20">
    <property type="entry name" value="Ankyrin repeat-containing domain"/>
    <property type="match status" value="1"/>
</dbReference>
<dbReference type="HOGENOM" id="CLU_238495_0_0_1"/>
<feature type="region of interest" description="Disordered" evidence="5">
    <location>
        <begin position="1342"/>
        <end position="1362"/>
    </location>
</feature>
<feature type="region of interest" description="Disordered" evidence="5">
    <location>
        <begin position="1624"/>
        <end position="1651"/>
    </location>
</feature>
<keyword evidence="2" id="KW-0677">Repeat</keyword>
<dbReference type="InterPro" id="IPR002110">
    <property type="entry name" value="Ankyrin_rpt"/>
</dbReference>
<dbReference type="SUPFAM" id="SSF52058">
    <property type="entry name" value="L domain-like"/>
    <property type="match status" value="1"/>
</dbReference>
<name>Q22HE1_TETTS</name>
<feature type="compositionally biased region" description="Acidic residues" evidence="5">
    <location>
        <begin position="983"/>
        <end position="1010"/>
    </location>
</feature>
<dbReference type="eggNOG" id="KOG0619">
    <property type="taxonomic scope" value="Eukaryota"/>
</dbReference>
<evidence type="ECO:0000313" key="8">
    <source>
        <dbReference type="Proteomes" id="UP000009168"/>
    </source>
</evidence>
<evidence type="ECO:0000259" key="6">
    <source>
        <dbReference type="Pfam" id="PF23598"/>
    </source>
</evidence>
<organism evidence="7 8">
    <name type="scientific">Tetrahymena thermophila (strain SB210)</name>
    <dbReference type="NCBI Taxonomy" id="312017"/>
    <lineage>
        <taxon>Eukaryota</taxon>
        <taxon>Sar</taxon>
        <taxon>Alveolata</taxon>
        <taxon>Ciliophora</taxon>
        <taxon>Intramacronucleata</taxon>
        <taxon>Oligohymenophorea</taxon>
        <taxon>Hymenostomatida</taxon>
        <taxon>Tetrahymenina</taxon>
        <taxon>Tetrahymenidae</taxon>
        <taxon>Tetrahymena</taxon>
    </lineage>
</organism>
<dbReference type="KEGG" id="tet:TTHERM_00637620"/>
<dbReference type="InterPro" id="IPR055414">
    <property type="entry name" value="LRR_R13L4/SHOC2-like"/>
</dbReference>
<dbReference type="SUPFAM" id="SSF48403">
    <property type="entry name" value="Ankyrin repeat"/>
    <property type="match status" value="1"/>
</dbReference>
<feature type="compositionally biased region" description="Polar residues" evidence="5">
    <location>
        <begin position="1697"/>
        <end position="1709"/>
    </location>
</feature>
<accession>Q22HE1</accession>
<feature type="repeat" description="ANK" evidence="4">
    <location>
        <begin position="526"/>
        <end position="564"/>
    </location>
</feature>
<feature type="region of interest" description="Disordered" evidence="5">
    <location>
        <begin position="1534"/>
        <end position="1553"/>
    </location>
</feature>
<reference evidence="8" key="1">
    <citation type="journal article" date="2006" name="PLoS Biol.">
        <title>Macronuclear genome sequence of the ciliate Tetrahymena thermophila, a model eukaryote.</title>
        <authorList>
            <person name="Eisen J.A."/>
            <person name="Coyne R.S."/>
            <person name="Wu M."/>
            <person name="Wu D."/>
            <person name="Thiagarajan M."/>
            <person name="Wortman J.R."/>
            <person name="Badger J.H."/>
            <person name="Ren Q."/>
            <person name="Amedeo P."/>
            <person name="Jones K.M."/>
            <person name="Tallon L.J."/>
            <person name="Delcher A.L."/>
            <person name="Salzberg S.L."/>
            <person name="Silva J.C."/>
            <person name="Haas B.J."/>
            <person name="Majoros W.H."/>
            <person name="Farzad M."/>
            <person name="Carlton J.M."/>
            <person name="Smith R.K. Jr."/>
            <person name="Garg J."/>
            <person name="Pearlman R.E."/>
            <person name="Karrer K.M."/>
            <person name="Sun L."/>
            <person name="Manning G."/>
            <person name="Elde N.C."/>
            <person name="Turkewitz A.P."/>
            <person name="Asai D.J."/>
            <person name="Wilkes D.E."/>
            <person name="Wang Y."/>
            <person name="Cai H."/>
            <person name="Collins K."/>
            <person name="Stewart B.A."/>
            <person name="Lee S.R."/>
            <person name="Wilamowska K."/>
            <person name="Weinberg Z."/>
            <person name="Ruzzo W.L."/>
            <person name="Wloga D."/>
            <person name="Gaertig J."/>
            <person name="Frankel J."/>
            <person name="Tsao C.-C."/>
            <person name="Gorovsky M.A."/>
            <person name="Keeling P.J."/>
            <person name="Waller R.F."/>
            <person name="Patron N.J."/>
            <person name="Cherry J.M."/>
            <person name="Stover N.A."/>
            <person name="Krieger C.J."/>
            <person name="del Toro C."/>
            <person name="Ryder H.F."/>
            <person name="Williamson S.C."/>
            <person name="Barbeau R.A."/>
            <person name="Hamilton E.P."/>
            <person name="Orias E."/>
        </authorList>
    </citation>
    <scope>NUCLEOTIDE SEQUENCE [LARGE SCALE GENOMIC DNA]</scope>
    <source>
        <strain evidence="8">SB210</strain>
    </source>
</reference>
<dbReference type="GeneID" id="7832840"/>
<dbReference type="InterPro" id="IPR050745">
    <property type="entry name" value="Multifunctional_regulatory"/>
</dbReference>
<dbReference type="RefSeq" id="XP_001032423.1">
    <property type="nucleotide sequence ID" value="XM_001032423.1"/>
</dbReference>
<dbReference type="Gene3D" id="3.80.10.10">
    <property type="entry name" value="Ribonuclease Inhibitor"/>
    <property type="match status" value="1"/>
</dbReference>
<feature type="compositionally biased region" description="Polar residues" evidence="5">
    <location>
        <begin position="1342"/>
        <end position="1353"/>
    </location>
</feature>
<dbReference type="InterPro" id="IPR036770">
    <property type="entry name" value="Ankyrin_rpt-contain_sf"/>
</dbReference>
<evidence type="ECO:0000256" key="1">
    <source>
        <dbReference type="ARBA" id="ARBA00022614"/>
    </source>
</evidence>
<dbReference type="Pfam" id="PF12796">
    <property type="entry name" value="Ank_2"/>
    <property type="match status" value="1"/>
</dbReference>
<dbReference type="eggNOG" id="KOG0502">
    <property type="taxonomic scope" value="Eukaryota"/>
</dbReference>
<dbReference type="PROSITE" id="PS50088">
    <property type="entry name" value="ANK_REPEAT"/>
    <property type="match status" value="1"/>
</dbReference>
<dbReference type="Pfam" id="PF23598">
    <property type="entry name" value="LRR_14"/>
    <property type="match status" value="1"/>
</dbReference>
<feature type="region of interest" description="Disordered" evidence="5">
    <location>
        <begin position="710"/>
        <end position="732"/>
    </location>
</feature>
<evidence type="ECO:0000256" key="2">
    <source>
        <dbReference type="ARBA" id="ARBA00022737"/>
    </source>
</evidence>
<dbReference type="PROSITE" id="PS50297">
    <property type="entry name" value="ANK_REP_REGION"/>
    <property type="match status" value="1"/>
</dbReference>
<proteinExistence type="predicted"/>
<feature type="region of interest" description="Disordered" evidence="5">
    <location>
        <begin position="19"/>
        <end position="48"/>
    </location>
</feature>
<feature type="compositionally biased region" description="Polar residues" evidence="5">
    <location>
        <begin position="877"/>
        <end position="886"/>
    </location>
</feature>
<evidence type="ECO:0000313" key="7">
    <source>
        <dbReference type="EMBL" id="EAR84760.1"/>
    </source>
</evidence>
<feature type="compositionally biased region" description="Polar residues" evidence="5">
    <location>
        <begin position="1640"/>
        <end position="1649"/>
    </location>
</feature>
<dbReference type="InterPro" id="IPR032675">
    <property type="entry name" value="LRR_dom_sf"/>
</dbReference>
<dbReference type="SMART" id="SM00369">
    <property type="entry name" value="LRR_TYP"/>
    <property type="match status" value="4"/>
</dbReference>
<dbReference type="PANTHER" id="PTHR24189">
    <property type="entry name" value="MYOTROPHIN"/>
    <property type="match status" value="1"/>
</dbReference>
<dbReference type="STRING" id="312017.Q22HE1"/>
<dbReference type="Proteomes" id="UP000009168">
    <property type="component" value="Unassembled WGS sequence"/>
</dbReference>
<keyword evidence="8" id="KW-1185">Reference proteome</keyword>
<dbReference type="InParanoid" id="Q22HE1"/>
<evidence type="ECO:0000256" key="4">
    <source>
        <dbReference type="PROSITE-ProRule" id="PRU00023"/>
    </source>
</evidence>
<evidence type="ECO:0000256" key="3">
    <source>
        <dbReference type="ARBA" id="ARBA00023043"/>
    </source>
</evidence>
<gene>
    <name evidence="7" type="ORF">TTHERM_00637620</name>
</gene>
<feature type="region of interest" description="Disordered" evidence="5">
    <location>
        <begin position="877"/>
        <end position="899"/>
    </location>
</feature>
<feature type="domain" description="Disease resistance R13L4/SHOC-2-like LRR" evidence="6">
    <location>
        <begin position="254"/>
        <end position="368"/>
    </location>
</feature>
<dbReference type="SMART" id="SM00248">
    <property type="entry name" value="ANK"/>
    <property type="match status" value="6"/>
</dbReference>
<feature type="compositionally biased region" description="Polar residues" evidence="5">
    <location>
        <begin position="1761"/>
        <end position="1777"/>
    </location>
</feature>
<feature type="compositionally biased region" description="Basic and acidic residues" evidence="5">
    <location>
        <begin position="969"/>
        <end position="982"/>
    </location>
</feature>
<feature type="region of interest" description="Disordered" evidence="5">
    <location>
        <begin position="1688"/>
        <end position="1709"/>
    </location>
</feature>
<dbReference type="InterPro" id="IPR003591">
    <property type="entry name" value="Leu-rich_rpt_typical-subtyp"/>
</dbReference>
<feature type="region of interest" description="Disordered" evidence="5">
    <location>
        <begin position="598"/>
        <end position="637"/>
    </location>
</feature>
<feature type="compositionally biased region" description="Low complexity" evidence="5">
    <location>
        <begin position="1624"/>
        <end position="1639"/>
    </location>
</feature>
<sequence length="1785" mass="205437">MNNLQGNIGARRISIKTQLSSNSVQQIQSTTPKSRENSQAQLQKQVSISNNTNMEGVITESDTCMNNLSNNQFIINSRHAAFMLDENISNPSSQNTITYQVNIFNQHLKGDGSFGGMLHNNNGGIQQLNLSQLSQNVQQNNVYSNAFKDKRLTPTMRKSNNEGNSFNYENNYFNQQKLKNAILKKGDYDDGGGGFYQNDPNSFRSTVREFENAEISRNCIDLQQMQLQRLPQLVQETKNSLQILNLSYNNFVIFPQELCQFLHLKIMKLDFNFLNEIPEQIAFLKYLEELSVSHNCLKMLPGTLQNMPNLRILNVGQNNITQIGQEITNIKKLEVLYIYNNEFTQLPAKLRNLIHLKELGLDWFRYNKPPIDTLLTRPAQNSLFAKLFDLCGQHALNAKPTISFKEFIKHFSLLDGAFDFTKVDARGRTIAFLATESEELGVLKALFDENKDIINQQDREGQTLLTQALVDNKVRSVQFLLDHGADPKKGGGHLGSCLHMATSKLNQELVLKFLALGVNPNATDFEGSTPLHIAFSIFQKDPLAAKVISEQLLSNGADPNILNKDLWTPLHLAVRRNQKDAIKYALQYNEKLRQKLVAQSPNNSSNNQNNLSCMQNEDDNSYYQDSRDSSKRAPSYNIKKDFIDENSALQDCDKLQIDSATPSRFTYMDKSNNSTPKVGSEEMNFQNRSQFYQDATTSFSKKSANFINRQEEDLSDENEDRSPGQTHRTANFNNQQSMKIAKNCKKLFKFDKRGGANKWTVMHLAANQGNIGMLEILSEANSCPYSLTKFNQTPRKVALQSLILFKILRKFENRWMLKNVLGEEYQSEFSARDNVVERNIQNLRGFIAETMKRKEHFLHEQLDLFDDKEFGYAIKENMQNNKAQNPRNKENGNDSEEDEILDPELSFDKVASSFKFNGLLAQQTSQQILAGSSDKTQLNNSMIPPNSGTLKPQQFGSIIRQNSKGSAQKFKDESSNKMKKDQEDDDDEDDDLMNDIDECDEDNDMDDFDEEPGKSKNTSNFNGASRNIVKISNNNDERSCVFMKNLPNANSIPNSSNPLLQMVLNFSEFKGNQQYMNASKQQEIEEQKKLIEKQENTLTVDFFSDIQSLEQEKFGMEVDRLKNHFLYANTIFQECLNTLFLLQVIHIRLSYKNMKFICEKGTLPRNIHIMNEFLHSKMGQQFMEEQKQFLPSILISFLHELLSRIKPLPELDLDQGTAYTQFNKIAQANKQNQLINMLILRTRDALCNLNCFDFINEYQQKCLYTYNLQSEKGDKDHIMAFSTSDYTNTTFLDYENMQSMYYVNNLKPIFTNSNAQGNNYACNQYHIVGSPNYYNSIKQQINSRQRKTQSQTGDKLKPSFNGNATQIKNSKQINQTQPQLFQQNQKQVLQDKNSKSISQPLENKQLNLQSNNVINTDLDSNFTKNQSFLINNQSQKINQNNQKSSKSFIQQDGHIECSSFSEISNTTNQNKKLPSQQQPIKNNFSNNYMYFSKLQNEEYKTINEDSASPKFIQLSQKIEEPKMPNELKKIDLNTFCNNNNSSNNNTQQNQQNQKVIQNIQQNMQQFQLQNQSALKQPTKINNVQISQNYQLNLDEMSKHTNEINSIKQNHLKTNDFQTISQTTINSQTQTKTGTSTQTSISFQESNKNKGNIKANCQGEYNQEYQSKKNTNLQKNQFQSNYQYQSEVPQKAQHYPNYDTSKSNYSQQSRYQTNTLQYQLNNQKNNDLSHSLQDYRKNQRFYTTKTGEENISDEDLSDDSQKIQTQQASKKYSEQKMQYSPFCKKV</sequence>
<protein>
    <submittedName>
        <fullName evidence="7">Ankyrin repeat protein</fullName>
    </submittedName>
</protein>
<keyword evidence="3 4" id="KW-0040">ANK repeat</keyword>
<feature type="compositionally biased region" description="Polar residues" evidence="5">
    <location>
        <begin position="723"/>
        <end position="732"/>
    </location>
</feature>
<feature type="compositionally biased region" description="Low complexity" evidence="5">
    <location>
        <begin position="599"/>
        <end position="615"/>
    </location>
</feature>
<keyword evidence="1" id="KW-0433">Leucine-rich repeat</keyword>
<evidence type="ECO:0000256" key="5">
    <source>
        <dbReference type="SAM" id="MobiDB-lite"/>
    </source>
</evidence>